<evidence type="ECO:0000313" key="3">
    <source>
        <dbReference type="Proteomes" id="UP000275368"/>
    </source>
</evidence>
<evidence type="ECO:0000256" key="1">
    <source>
        <dbReference type="SAM" id="MobiDB-lite"/>
    </source>
</evidence>
<sequence>MSGLRDRLLRLRGSAASKSELQAGMPIEITIEQKPPEEVKHSDELKHSGNEEFESLPSEWDAHGVRLMQTEVGTFLIREVHYPTAYRHGIHSLDELQEAVSGLVAFRKPEEQPSIRSARADSDLKLPITEDKMPKPTPDKDIQSAIDPDQLLFLDLETTGLGVGTGNVPFMVGLAYSKNGTFVVEQMLIRHPAEERAMIAYLSSKLPAYTHLVTYNGRTFDWPVLHTRFILNGFRNFKWEPIHIDLLHPSRSVWRNTLTSCRLSHVEEERLGITRTDDVPGSLAPAIYFQYLADGQPEPLLGVFRHNEIDMLSLTCLAIRFGHILNGQIGSFVKQPSEHEEILRTGLWLEKMGKIEHAEQMYAKLSEDERTPIRCLCALAQRDKKCGNWTRAVLLWQKAVHASTYTDWSDWEAHIELAMYYEHKTKQFEIALTLAETSFTIAQRRYASIRLDAKRRLELEAIRKRMDRLRSKIRRLSG</sequence>
<feature type="region of interest" description="Disordered" evidence="1">
    <location>
        <begin position="33"/>
        <end position="54"/>
    </location>
</feature>
<dbReference type="Gene3D" id="3.30.420.10">
    <property type="entry name" value="Ribonuclease H-like superfamily/Ribonuclease H"/>
    <property type="match status" value="1"/>
</dbReference>
<dbReference type="PANTHER" id="PTHR38462:SF1">
    <property type="entry name" value="YPRB RIBONUCLEASE H-LIKE DOMAIN-CONTAINING PROTEIN"/>
    <property type="match status" value="1"/>
</dbReference>
<dbReference type="PANTHER" id="PTHR38462">
    <property type="entry name" value="EXONUCLEASE-LIKE PROTEIN"/>
    <property type="match status" value="1"/>
</dbReference>
<reference evidence="2 3" key="1">
    <citation type="submission" date="2018-11" db="EMBL/GenBank/DDBJ databases">
        <title>Complete genome sequence of Paenibacillus baekrokdamisoli strain KCTC 33723.</title>
        <authorList>
            <person name="Kang S.W."/>
            <person name="Lee K.C."/>
            <person name="Kim K.K."/>
            <person name="Kim J.S."/>
            <person name="Kim D.S."/>
            <person name="Ko S.H."/>
            <person name="Yang S.H."/>
            <person name="Lee J.S."/>
        </authorList>
    </citation>
    <scope>NUCLEOTIDE SEQUENCE [LARGE SCALE GENOMIC DNA]</scope>
    <source>
        <strain evidence="2 3">KCTC 33723</strain>
    </source>
</reference>
<dbReference type="SUPFAM" id="SSF48452">
    <property type="entry name" value="TPR-like"/>
    <property type="match status" value="1"/>
</dbReference>
<dbReference type="InterPro" id="IPR036397">
    <property type="entry name" value="RNaseH_sf"/>
</dbReference>
<dbReference type="InterPro" id="IPR038720">
    <property type="entry name" value="YprB_RNase_H-like_dom"/>
</dbReference>
<dbReference type="InterPro" id="IPR011990">
    <property type="entry name" value="TPR-like_helical_dom_sf"/>
</dbReference>
<dbReference type="SUPFAM" id="SSF53098">
    <property type="entry name" value="Ribonuclease H-like"/>
    <property type="match status" value="1"/>
</dbReference>
<dbReference type="InterPro" id="IPR012337">
    <property type="entry name" value="RNaseH-like_sf"/>
</dbReference>
<dbReference type="KEGG" id="pbk:Back11_12380"/>
<protein>
    <submittedName>
        <fullName evidence="2">Uncharacterized protein</fullName>
    </submittedName>
</protein>
<evidence type="ECO:0000313" key="2">
    <source>
        <dbReference type="EMBL" id="BBH19893.1"/>
    </source>
</evidence>
<gene>
    <name evidence="2" type="primary">yprB</name>
    <name evidence="2" type="ORF">Back11_12380</name>
</gene>
<dbReference type="AlphaFoldDB" id="A0A3G9J544"/>
<dbReference type="Proteomes" id="UP000275368">
    <property type="component" value="Chromosome"/>
</dbReference>
<feature type="compositionally biased region" description="Basic and acidic residues" evidence="1">
    <location>
        <begin position="34"/>
        <end position="50"/>
    </location>
</feature>
<dbReference type="Pfam" id="PF13482">
    <property type="entry name" value="RNase_H_2"/>
    <property type="match status" value="1"/>
</dbReference>
<accession>A0A3G9J544</accession>
<dbReference type="RefSeq" id="WP_125654567.1">
    <property type="nucleotide sequence ID" value="NZ_AP019308.1"/>
</dbReference>
<proteinExistence type="predicted"/>
<keyword evidence="3" id="KW-1185">Reference proteome</keyword>
<dbReference type="EMBL" id="AP019308">
    <property type="protein sequence ID" value="BBH19893.1"/>
    <property type="molecule type" value="Genomic_DNA"/>
</dbReference>
<dbReference type="OrthoDB" id="9790530at2"/>
<dbReference type="GO" id="GO:0003676">
    <property type="term" value="F:nucleic acid binding"/>
    <property type="evidence" value="ECO:0007669"/>
    <property type="project" value="InterPro"/>
</dbReference>
<organism evidence="2 3">
    <name type="scientific">Paenibacillus baekrokdamisoli</name>
    <dbReference type="NCBI Taxonomy" id="1712516"/>
    <lineage>
        <taxon>Bacteria</taxon>
        <taxon>Bacillati</taxon>
        <taxon>Bacillota</taxon>
        <taxon>Bacilli</taxon>
        <taxon>Bacillales</taxon>
        <taxon>Paenibacillaceae</taxon>
        <taxon>Paenibacillus</taxon>
    </lineage>
</organism>
<name>A0A3G9J544_9BACL</name>
<dbReference type="Gene3D" id="1.25.40.10">
    <property type="entry name" value="Tetratricopeptide repeat domain"/>
    <property type="match status" value="1"/>
</dbReference>